<sequence>MKHTSSLALYKYEFCGVSTSPGSPYLRHHIAMTSQTMPKAGLWQPPIVDYIKINLDATIKDEKRVVGTTTMAHDFHGKAIHSNIVDLCEFGIMIVDIKCRAQYFNYCLFPFVLRIFNITANRLAQWAVKTSIGRVWLDNLDVIPYFHQGWAYVDDSDVNCPH</sequence>
<comment type="caution">
    <text evidence="1">The sequence shown here is derived from an EMBL/GenBank/DDBJ whole genome shotgun (WGS) entry which is preliminary data.</text>
</comment>
<dbReference type="EMBL" id="JAYWIO010000001">
    <property type="protein sequence ID" value="KAK7290450.1"/>
    <property type="molecule type" value="Genomic_DNA"/>
</dbReference>
<proteinExistence type="predicted"/>
<name>A0AAN9P9H3_CROPI</name>
<protein>
    <submittedName>
        <fullName evidence="1">Uncharacterized protein</fullName>
    </submittedName>
</protein>
<accession>A0AAN9P9H3</accession>
<keyword evidence="2" id="KW-1185">Reference proteome</keyword>
<gene>
    <name evidence="1" type="ORF">RIF29_04885</name>
</gene>
<evidence type="ECO:0000313" key="2">
    <source>
        <dbReference type="Proteomes" id="UP001372338"/>
    </source>
</evidence>
<reference evidence="1 2" key="1">
    <citation type="submission" date="2024-01" db="EMBL/GenBank/DDBJ databases">
        <title>The genomes of 5 underutilized Papilionoideae crops provide insights into root nodulation and disease resistanc.</title>
        <authorList>
            <person name="Yuan L."/>
        </authorList>
    </citation>
    <scope>NUCLEOTIDE SEQUENCE [LARGE SCALE GENOMIC DNA]</scope>
    <source>
        <strain evidence="1">ZHUSHIDOU_FW_LH</strain>
        <tissue evidence="1">Leaf</tissue>
    </source>
</reference>
<dbReference type="AlphaFoldDB" id="A0AAN9P9H3"/>
<dbReference type="Proteomes" id="UP001372338">
    <property type="component" value="Unassembled WGS sequence"/>
</dbReference>
<organism evidence="1 2">
    <name type="scientific">Crotalaria pallida</name>
    <name type="common">Smooth rattlebox</name>
    <name type="synonym">Crotalaria striata</name>
    <dbReference type="NCBI Taxonomy" id="3830"/>
    <lineage>
        <taxon>Eukaryota</taxon>
        <taxon>Viridiplantae</taxon>
        <taxon>Streptophyta</taxon>
        <taxon>Embryophyta</taxon>
        <taxon>Tracheophyta</taxon>
        <taxon>Spermatophyta</taxon>
        <taxon>Magnoliopsida</taxon>
        <taxon>eudicotyledons</taxon>
        <taxon>Gunneridae</taxon>
        <taxon>Pentapetalae</taxon>
        <taxon>rosids</taxon>
        <taxon>fabids</taxon>
        <taxon>Fabales</taxon>
        <taxon>Fabaceae</taxon>
        <taxon>Papilionoideae</taxon>
        <taxon>50 kb inversion clade</taxon>
        <taxon>genistoids sensu lato</taxon>
        <taxon>core genistoids</taxon>
        <taxon>Crotalarieae</taxon>
        <taxon>Crotalaria</taxon>
    </lineage>
</organism>
<evidence type="ECO:0000313" key="1">
    <source>
        <dbReference type="EMBL" id="KAK7290450.1"/>
    </source>
</evidence>